<evidence type="ECO:0000256" key="3">
    <source>
        <dbReference type="ARBA" id="ARBA00022723"/>
    </source>
</evidence>
<comment type="similarity">
    <text evidence="1 7">Belongs to the endoribonuclease YbeY family.</text>
</comment>
<sequence>MIEFHYNTDFSLENEQKFVDWLSTVIDSEGGTLSQIDYVFCSDEEVLEMNKKYLDHDTYTDILTFDYTEDKLIAGDIFISVDRVKDNAHEFNIAFEEEILRVMAHGVLHLFGFKDKSEDEVALMRSKENEKIKLFHVEQ</sequence>
<dbReference type="Proteomes" id="UP000740413">
    <property type="component" value="Unassembled WGS sequence"/>
</dbReference>
<name>A0ABS5WB62_9FLAO</name>
<keyword evidence="7" id="KW-0698">rRNA processing</keyword>
<dbReference type="PANTHER" id="PTHR46986:SF1">
    <property type="entry name" value="ENDORIBONUCLEASE YBEY, CHLOROPLASTIC"/>
    <property type="match status" value="1"/>
</dbReference>
<accession>A0ABS5WB62</accession>
<comment type="function">
    <text evidence="7">Single strand-specific metallo-endoribonuclease involved in late-stage 70S ribosome quality control and in maturation of the 3' terminus of the 16S rRNA.</text>
</comment>
<keyword evidence="7" id="KW-0690">Ribosome biogenesis</keyword>
<dbReference type="InterPro" id="IPR020549">
    <property type="entry name" value="YbeY_CS"/>
</dbReference>
<evidence type="ECO:0000256" key="2">
    <source>
        <dbReference type="ARBA" id="ARBA00022722"/>
    </source>
</evidence>
<dbReference type="InterPro" id="IPR023091">
    <property type="entry name" value="MetalPrtase_cat_dom_sf_prd"/>
</dbReference>
<dbReference type="PROSITE" id="PS01306">
    <property type="entry name" value="UPF0054"/>
    <property type="match status" value="1"/>
</dbReference>
<evidence type="ECO:0000313" key="8">
    <source>
        <dbReference type="EMBL" id="MBT2160310.1"/>
    </source>
</evidence>
<keyword evidence="3 7" id="KW-0479">Metal-binding</keyword>
<proteinExistence type="inferred from homology"/>
<dbReference type="NCBIfam" id="TIGR00043">
    <property type="entry name" value="rRNA maturation RNase YbeY"/>
    <property type="match status" value="1"/>
</dbReference>
<comment type="cofactor">
    <cofactor evidence="7">
        <name>Zn(2+)</name>
        <dbReference type="ChEBI" id="CHEBI:29105"/>
    </cofactor>
    <text evidence="7">Binds 1 zinc ion.</text>
</comment>
<dbReference type="EMBL" id="JACATN010000001">
    <property type="protein sequence ID" value="MBT2160310.1"/>
    <property type="molecule type" value="Genomic_DNA"/>
</dbReference>
<keyword evidence="7" id="KW-0963">Cytoplasm</keyword>
<dbReference type="RefSeq" id="WP_214610542.1">
    <property type="nucleotide sequence ID" value="NZ_JACATN010000001.1"/>
</dbReference>
<dbReference type="Gene3D" id="3.40.390.30">
    <property type="entry name" value="Metalloproteases ('zincins'), catalytic domain"/>
    <property type="match status" value="1"/>
</dbReference>
<evidence type="ECO:0000256" key="7">
    <source>
        <dbReference type="HAMAP-Rule" id="MF_00009"/>
    </source>
</evidence>
<comment type="caution">
    <text evidence="8">The sequence shown here is derived from an EMBL/GenBank/DDBJ whole genome shotgun (WGS) entry which is preliminary data.</text>
</comment>
<keyword evidence="4 7" id="KW-0255">Endonuclease</keyword>
<protein>
    <recommendedName>
        <fullName evidence="7">Endoribonuclease YbeY</fullName>
        <ecNumber evidence="7">3.1.-.-</ecNumber>
    </recommendedName>
</protein>
<organism evidence="8 9">
    <name type="scientific">Zobellia barbeyronii</name>
    <dbReference type="NCBI Taxonomy" id="2748009"/>
    <lineage>
        <taxon>Bacteria</taxon>
        <taxon>Pseudomonadati</taxon>
        <taxon>Bacteroidota</taxon>
        <taxon>Flavobacteriia</taxon>
        <taxon>Flavobacteriales</taxon>
        <taxon>Flavobacteriaceae</taxon>
        <taxon>Zobellia</taxon>
    </lineage>
</organism>
<keyword evidence="5 7" id="KW-0378">Hydrolase</keyword>
<evidence type="ECO:0000256" key="5">
    <source>
        <dbReference type="ARBA" id="ARBA00022801"/>
    </source>
</evidence>
<dbReference type="EC" id="3.1.-.-" evidence="7"/>
<keyword evidence="2 7" id="KW-0540">Nuclease</keyword>
<dbReference type="SUPFAM" id="SSF55486">
    <property type="entry name" value="Metalloproteases ('zincins'), catalytic domain"/>
    <property type="match status" value="1"/>
</dbReference>
<keyword evidence="9" id="KW-1185">Reference proteome</keyword>
<comment type="subcellular location">
    <subcellularLocation>
        <location evidence="7">Cytoplasm</location>
    </subcellularLocation>
</comment>
<feature type="binding site" evidence="7">
    <location>
        <position position="115"/>
    </location>
    <ligand>
        <name>Zn(2+)</name>
        <dbReference type="ChEBI" id="CHEBI:29105"/>
        <note>catalytic</note>
    </ligand>
</feature>
<feature type="binding site" evidence="7">
    <location>
        <position position="105"/>
    </location>
    <ligand>
        <name>Zn(2+)</name>
        <dbReference type="ChEBI" id="CHEBI:29105"/>
        <note>catalytic</note>
    </ligand>
</feature>
<reference evidence="9" key="1">
    <citation type="submission" date="2023-07" db="EMBL/GenBank/DDBJ databases">
        <title>Zobellia barbeyronii sp. nov., a new marine flavobacterium, isolated from green and red algae.</title>
        <authorList>
            <person name="Nedashkovskaya O.I."/>
            <person name="Otstavnykh N."/>
            <person name="Zhukova N."/>
            <person name="Guzev K."/>
            <person name="Chausova V."/>
            <person name="Tekutyeva L."/>
            <person name="Mikhailov V."/>
            <person name="Isaeva M."/>
        </authorList>
    </citation>
    <scope>NUCLEOTIDE SEQUENCE [LARGE SCALE GENOMIC DNA]</scope>
    <source>
        <strain evidence="9">KMM 6746</strain>
    </source>
</reference>
<dbReference type="Pfam" id="PF02130">
    <property type="entry name" value="YbeY"/>
    <property type="match status" value="1"/>
</dbReference>
<gene>
    <name evidence="7 8" type="primary">ybeY</name>
    <name evidence="8" type="ORF">HW347_03485</name>
</gene>
<evidence type="ECO:0000256" key="6">
    <source>
        <dbReference type="ARBA" id="ARBA00022833"/>
    </source>
</evidence>
<dbReference type="HAMAP" id="MF_00009">
    <property type="entry name" value="Endoribonucl_YbeY"/>
    <property type="match status" value="1"/>
</dbReference>
<dbReference type="PANTHER" id="PTHR46986">
    <property type="entry name" value="ENDORIBONUCLEASE YBEY, CHLOROPLASTIC"/>
    <property type="match status" value="1"/>
</dbReference>
<dbReference type="InterPro" id="IPR002036">
    <property type="entry name" value="YbeY"/>
</dbReference>
<feature type="binding site" evidence="7">
    <location>
        <position position="109"/>
    </location>
    <ligand>
        <name>Zn(2+)</name>
        <dbReference type="ChEBI" id="CHEBI:29105"/>
        <note>catalytic</note>
    </ligand>
</feature>
<evidence type="ECO:0000313" key="9">
    <source>
        <dbReference type="Proteomes" id="UP000740413"/>
    </source>
</evidence>
<keyword evidence="6 7" id="KW-0862">Zinc</keyword>
<evidence type="ECO:0000256" key="4">
    <source>
        <dbReference type="ARBA" id="ARBA00022759"/>
    </source>
</evidence>
<evidence type="ECO:0000256" key="1">
    <source>
        <dbReference type="ARBA" id="ARBA00010875"/>
    </source>
</evidence>